<dbReference type="GeneID" id="83016959"/>
<evidence type="ECO:0000313" key="2">
    <source>
        <dbReference type="Proteomes" id="UP000284178"/>
    </source>
</evidence>
<dbReference type="EMBL" id="QRUP01000029">
    <property type="protein sequence ID" value="RGR68015.1"/>
    <property type="molecule type" value="Genomic_DNA"/>
</dbReference>
<protein>
    <submittedName>
        <fullName evidence="1">DUF5131 family protein</fullName>
    </submittedName>
</protein>
<reference evidence="1 2" key="1">
    <citation type="submission" date="2018-08" db="EMBL/GenBank/DDBJ databases">
        <title>A genome reference for cultivated species of the human gut microbiota.</title>
        <authorList>
            <person name="Zou Y."/>
            <person name="Xue W."/>
            <person name="Luo G."/>
        </authorList>
    </citation>
    <scope>NUCLEOTIDE SEQUENCE [LARGE SCALE GENOMIC DNA]</scope>
    <source>
        <strain evidence="1 2">AF24-29</strain>
    </source>
</reference>
<sequence length="237" mass="27671">MAFWTPWRGCHRQSEGCRYCYIHKGDARRGVDTDKIVRSERFNAPLEKKANGEWKMKSGQIVYVCFASDFFVEDADPWRAEAWQIIRQRPDLHFLFLTKRIERFSIGLPDDWGAGYPNVTIGCTVENQRRADERLTLFASLPIVHKSIICQPMLEAIDLEKWLDDESIELVVAGGESDRCARPLDYAWILDLRAQCERHHKHFEFRQCGTHFIKDGRLYTLPVKELTRQARKAAINL</sequence>
<comment type="caution">
    <text evidence="1">The sequence shown here is derived from an EMBL/GenBank/DDBJ whole genome shotgun (WGS) entry which is preliminary data.</text>
</comment>
<dbReference type="InterPro" id="IPR011101">
    <property type="entry name" value="DUF5131"/>
</dbReference>
<dbReference type="RefSeq" id="WP_117896120.1">
    <property type="nucleotide sequence ID" value="NZ_CABJCV010000029.1"/>
</dbReference>
<accession>A0A412FIM3</accession>
<dbReference type="AlphaFoldDB" id="A0A412FIM3"/>
<organism evidence="1 2">
    <name type="scientific">Holdemania filiformis</name>
    <dbReference type="NCBI Taxonomy" id="61171"/>
    <lineage>
        <taxon>Bacteria</taxon>
        <taxon>Bacillati</taxon>
        <taxon>Bacillota</taxon>
        <taxon>Erysipelotrichia</taxon>
        <taxon>Erysipelotrichales</taxon>
        <taxon>Erysipelotrichaceae</taxon>
        <taxon>Holdemania</taxon>
    </lineage>
</organism>
<name>A0A412FIM3_9FIRM</name>
<proteinExistence type="predicted"/>
<dbReference type="Proteomes" id="UP000284178">
    <property type="component" value="Unassembled WGS sequence"/>
</dbReference>
<dbReference type="Pfam" id="PF07505">
    <property type="entry name" value="DUF5131"/>
    <property type="match status" value="1"/>
</dbReference>
<gene>
    <name evidence="1" type="ORF">DWY25_16300</name>
</gene>
<keyword evidence="2" id="KW-1185">Reference proteome</keyword>
<evidence type="ECO:0000313" key="1">
    <source>
        <dbReference type="EMBL" id="RGR68015.1"/>
    </source>
</evidence>